<protein>
    <submittedName>
        <fullName evidence="2">Uncharacterized protein</fullName>
    </submittedName>
</protein>
<dbReference type="EMBL" id="OU896711">
    <property type="protein sequence ID" value="CAG9822201.1"/>
    <property type="molecule type" value="Genomic_DNA"/>
</dbReference>
<feature type="region of interest" description="Disordered" evidence="1">
    <location>
        <begin position="106"/>
        <end position="139"/>
    </location>
</feature>
<accession>A0A9N9SM35</accession>
<dbReference type="OrthoDB" id="6764411at2759"/>
<dbReference type="Proteomes" id="UP001153737">
    <property type="component" value="Chromosome 5"/>
</dbReference>
<gene>
    <name evidence="2" type="ORF">PHAECO_LOCUS9396</name>
</gene>
<feature type="region of interest" description="Disordered" evidence="1">
    <location>
        <begin position="27"/>
        <end position="57"/>
    </location>
</feature>
<reference evidence="2" key="2">
    <citation type="submission" date="2022-10" db="EMBL/GenBank/DDBJ databases">
        <authorList>
            <consortium name="ENA_rothamsted_submissions"/>
            <consortium name="culmorum"/>
            <person name="King R."/>
        </authorList>
    </citation>
    <scope>NUCLEOTIDE SEQUENCE</scope>
</reference>
<evidence type="ECO:0000313" key="2">
    <source>
        <dbReference type="EMBL" id="CAG9822201.1"/>
    </source>
</evidence>
<evidence type="ECO:0000256" key="1">
    <source>
        <dbReference type="SAM" id="MobiDB-lite"/>
    </source>
</evidence>
<name>A0A9N9SM35_PHACE</name>
<evidence type="ECO:0000313" key="3">
    <source>
        <dbReference type="Proteomes" id="UP001153737"/>
    </source>
</evidence>
<proteinExistence type="predicted"/>
<feature type="compositionally biased region" description="Basic and acidic residues" evidence="1">
    <location>
        <begin position="106"/>
        <end position="138"/>
    </location>
</feature>
<dbReference type="AlphaFoldDB" id="A0A9N9SM35"/>
<sequence>MASRRYLTTKDLIDIVEDENFYEADIFITPPNDGADSEEDSEDEETPAANINHLSGRQLEAEAVGRIRNIQGGTVHLGDDEMNAAVEDNEWDAEDDIPLSQLVKENQKFPNDLERKCSSDSDNPEPLKKKQKNPDTYKRNVIKHAKVKGLQHANWRGNIILPRRTGPDCK</sequence>
<organism evidence="2 3">
    <name type="scientific">Phaedon cochleariae</name>
    <name type="common">Mustard beetle</name>
    <dbReference type="NCBI Taxonomy" id="80249"/>
    <lineage>
        <taxon>Eukaryota</taxon>
        <taxon>Metazoa</taxon>
        <taxon>Ecdysozoa</taxon>
        <taxon>Arthropoda</taxon>
        <taxon>Hexapoda</taxon>
        <taxon>Insecta</taxon>
        <taxon>Pterygota</taxon>
        <taxon>Neoptera</taxon>
        <taxon>Endopterygota</taxon>
        <taxon>Coleoptera</taxon>
        <taxon>Polyphaga</taxon>
        <taxon>Cucujiformia</taxon>
        <taxon>Chrysomeloidea</taxon>
        <taxon>Chrysomelidae</taxon>
        <taxon>Chrysomelinae</taxon>
        <taxon>Chrysomelini</taxon>
        <taxon>Phaedon</taxon>
    </lineage>
</organism>
<reference evidence="2" key="1">
    <citation type="submission" date="2022-01" db="EMBL/GenBank/DDBJ databases">
        <authorList>
            <person name="King R."/>
        </authorList>
    </citation>
    <scope>NUCLEOTIDE SEQUENCE</scope>
</reference>
<feature type="compositionally biased region" description="Acidic residues" evidence="1">
    <location>
        <begin position="35"/>
        <end position="46"/>
    </location>
</feature>
<keyword evidence="3" id="KW-1185">Reference proteome</keyword>